<protein>
    <recommendedName>
        <fullName evidence="8">MotA/TolQ/ExbB proton channel domain-containing protein</fullName>
    </recommendedName>
</protein>
<dbReference type="Proteomes" id="UP000475582">
    <property type="component" value="Unassembled WGS sequence"/>
</dbReference>
<comment type="subcellular location">
    <subcellularLocation>
        <location evidence="1">Cell membrane</location>
        <topology evidence="1">Multi-pass membrane protein</topology>
    </subcellularLocation>
    <subcellularLocation>
        <location evidence="6">Membrane</location>
        <topology evidence="6">Multi-pass membrane protein</topology>
    </subcellularLocation>
</comment>
<dbReference type="AlphaFoldDB" id="A0A6L6PQ62"/>
<evidence type="ECO:0000256" key="2">
    <source>
        <dbReference type="ARBA" id="ARBA00022475"/>
    </source>
</evidence>
<dbReference type="GO" id="GO:0005886">
    <property type="term" value="C:plasma membrane"/>
    <property type="evidence" value="ECO:0007669"/>
    <property type="project" value="UniProtKB-SubCell"/>
</dbReference>
<accession>A0A6L6PQ62</accession>
<evidence type="ECO:0000256" key="1">
    <source>
        <dbReference type="ARBA" id="ARBA00004651"/>
    </source>
</evidence>
<dbReference type="EMBL" id="WNKY01000048">
    <property type="protein sequence ID" value="MTV41133.1"/>
    <property type="molecule type" value="Genomic_DNA"/>
</dbReference>
<evidence type="ECO:0000256" key="7">
    <source>
        <dbReference type="SAM" id="Phobius"/>
    </source>
</evidence>
<keyword evidence="6" id="KW-0813">Transport</keyword>
<dbReference type="PANTHER" id="PTHR30625:SF11">
    <property type="entry name" value="MOTA_TOLQ_EXBB PROTON CHANNEL DOMAIN-CONTAINING PROTEIN"/>
    <property type="match status" value="1"/>
</dbReference>
<organism evidence="9 10">
    <name type="scientific">Duganella radicis</name>
    <dbReference type="NCBI Taxonomy" id="551988"/>
    <lineage>
        <taxon>Bacteria</taxon>
        <taxon>Pseudomonadati</taxon>
        <taxon>Pseudomonadota</taxon>
        <taxon>Betaproteobacteria</taxon>
        <taxon>Burkholderiales</taxon>
        <taxon>Oxalobacteraceae</taxon>
        <taxon>Telluria group</taxon>
        <taxon>Duganella</taxon>
    </lineage>
</organism>
<feature type="domain" description="MotA/TolQ/ExbB proton channel" evidence="8">
    <location>
        <begin position="154"/>
        <end position="237"/>
    </location>
</feature>
<keyword evidence="3 7" id="KW-0812">Transmembrane</keyword>
<dbReference type="OrthoDB" id="4045at2"/>
<dbReference type="GO" id="GO:0017038">
    <property type="term" value="P:protein import"/>
    <property type="evidence" value="ECO:0007669"/>
    <property type="project" value="TreeGrafter"/>
</dbReference>
<evidence type="ECO:0000313" key="10">
    <source>
        <dbReference type="Proteomes" id="UP000475582"/>
    </source>
</evidence>
<reference evidence="9 10" key="1">
    <citation type="submission" date="2019-11" db="EMBL/GenBank/DDBJ databases">
        <title>Type strains purchased from KCTC, JCM and DSMZ.</title>
        <authorList>
            <person name="Lu H."/>
        </authorList>
    </citation>
    <scope>NUCLEOTIDE SEQUENCE [LARGE SCALE GENOMIC DNA]</scope>
    <source>
        <strain evidence="9 10">KCTC 22382</strain>
    </source>
</reference>
<keyword evidence="4 7" id="KW-1133">Transmembrane helix</keyword>
<comment type="similarity">
    <text evidence="6">Belongs to the exbB/tolQ family.</text>
</comment>
<evidence type="ECO:0000256" key="4">
    <source>
        <dbReference type="ARBA" id="ARBA00022989"/>
    </source>
</evidence>
<dbReference type="Pfam" id="PF01618">
    <property type="entry name" value="MotA_ExbB"/>
    <property type="match status" value="1"/>
</dbReference>
<proteinExistence type="inferred from homology"/>
<keyword evidence="5 7" id="KW-0472">Membrane</keyword>
<sequence length="273" mass="29638">MGKTCAPRSLEWMQHLQGAHRRRRSHHHLKYSMRKLYSIAPLAALAAHNIAHGADFNIIAQVADGGGAIVVTLGLSILFLAVTIERLVNFRALHVVPDGLIERVKPLWAAQEFVKLQQLLTDHDSTLARVIAYVVAHRHLGYAIVNSGAGEIASIELRHHQQKAYALAIVATVAPIVGLLGTVIGMIEAFHMIAFSEGMGNPALLAGGISKALINTACGLCVALPALAMHHFFKNRQAFFGLALEKKINSLIHEWFLGTNVPPQSLHVVSHAN</sequence>
<feature type="transmembrane region" description="Helical" evidence="7">
    <location>
        <begin position="164"/>
        <end position="193"/>
    </location>
</feature>
<evidence type="ECO:0000256" key="3">
    <source>
        <dbReference type="ARBA" id="ARBA00022692"/>
    </source>
</evidence>
<comment type="caution">
    <text evidence="9">The sequence shown here is derived from an EMBL/GenBank/DDBJ whole genome shotgun (WGS) entry which is preliminary data.</text>
</comment>
<evidence type="ECO:0000256" key="6">
    <source>
        <dbReference type="RuleBase" id="RU004057"/>
    </source>
</evidence>
<name>A0A6L6PQ62_9BURK</name>
<feature type="transmembrane region" description="Helical" evidence="7">
    <location>
        <begin position="63"/>
        <end position="84"/>
    </location>
</feature>
<evidence type="ECO:0000256" key="5">
    <source>
        <dbReference type="ARBA" id="ARBA00023136"/>
    </source>
</evidence>
<keyword evidence="6" id="KW-0653">Protein transport</keyword>
<feature type="transmembrane region" description="Helical" evidence="7">
    <location>
        <begin position="213"/>
        <end position="233"/>
    </location>
</feature>
<keyword evidence="2" id="KW-1003">Cell membrane</keyword>
<dbReference type="InterPro" id="IPR050790">
    <property type="entry name" value="ExbB/TolQ_transport"/>
</dbReference>
<gene>
    <name evidence="9" type="ORF">GM676_26580</name>
</gene>
<dbReference type="PANTHER" id="PTHR30625">
    <property type="entry name" value="PROTEIN TOLQ"/>
    <property type="match status" value="1"/>
</dbReference>
<evidence type="ECO:0000313" key="9">
    <source>
        <dbReference type="EMBL" id="MTV41133.1"/>
    </source>
</evidence>
<dbReference type="InterPro" id="IPR002898">
    <property type="entry name" value="MotA_ExbB_proton_chnl"/>
</dbReference>
<evidence type="ECO:0000259" key="8">
    <source>
        <dbReference type="Pfam" id="PF01618"/>
    </source>
</evidence>
<keyword evidence="10" id="KW-1185">Reference proteome</keyword>